<name>A0A9X2QDI3_9BACT</name>
<sequence length="41" mass="4300">MAQGPEAVKGPECKNTSSAVTKGTLPVGPDLIVIFWMNKSP</sequence>
<dbReference type="AlphaFoldDB" id="A0A9X2QDI3"/>
<evidence type="ECO:0000313" key="2">
    <source>
        <dbReference type="EMBL" id="MCS3711097.1"/>
    </source>
</evidence>
<gene>
    <name evidence="2" type="ORF">GGP61_002723</name>
</gene>
<reference evidence="2" key="1">
    <citation type="submission" date="2022-08" db="EMBL/GenBank/DDBJ databases">
        <title>Genomic Encyclopedia of Type Strains, Phase V (KMG-V): Genome sequencing to study the core and pangenomes of soil and plant-associated prokaryotes.</title>
        <authorList>
            <person name="Whitman W."/>
        </authorList>
    </citation>
    <scope>NUCLEOTIDE SEQUENCE</scope>
    <source>
        <strain evidence="2">SP3049</strain>
    </source>
</reference>
<organism evidence="2 3">
    <name type="scientific">Salinibacter ruber</name>
    <dbReference type="NCBI Taxonomy" id="146919"/>
    <lineage>
        <taxon>Bacteria</taxon>
        <taxon>Pseudomonadati</taxon>
        <taxon>Rhodothermota</taxon>
        <taxon>Rhodothermia</taxon>
        <taxon>Rhodothermales</taxon>
        <taxon>Salinibacteraceae</taxon>
        <taxon>Salinibacter</taxon>
    </lineage>
</organism>
<accession>A0A9X2QDI3</accession>
<dbReference type="EMBL" id="JANUAE010000010">
    <property type="protein sequence ID" value="MCS3711097.1"/>
    <property type="molecule type" value="Genomic_DNA"/>
</dbReference>
<comment type="caution">
    <text evidence="2">The sequence shown here is derived from an EMBL/GenBank/DDBJ whole genome shotgun (WGS) entry which is preliminary data.</text>
</comment>
<dbReference type="Proteomes" id="UP001155057">
    <property type="component" value="Unassembled WGS sequence"/>
</dbReference>
<proteinExistence type="predicted"/>
<evidence type="ECO:0000256" key="1">
    <source>
        <dbReference type="SAM" id="MobiDB-lite"/>
    </source>
</evidence>
<evidence type="ECO:0000313" key="3">
    <source>
        <dbReference type="Proteomes" id="UP001155057"/>
    </source>
</evidence>
<protein>
    <submittedName>
        <fullName evidence="2">Uncharacterized protein</fullName>
    </submittedName>
</protein>
<feature type="region of interest" description="Disordered" evidence="1">
    <location>
        <begin position="1"/>
        <end position="25"/>
    </location>
</feature>